<accession>A0A0R3S390</accession>
<keyword evidence="1" id="KW-0812">Transmembrane</keyword>
<evidence type="ECO:0000313" key="3">
    <source>
        <dbReference type="WBParaSite" id="EEL_0000921901-mRNA-1"/>
    </source>
</evidence>
<feature type="transmembrane region" description="Helical" evidence="1">
    <location>
        <begin position="21"/>
        <end position="42"/>
    </location>
</feature>
<sequence length="127" mass="14708">MQTVVIMETTMVMMAVAMEETLLAGMGLKSIGAFCCFERVALVVAKNSAFLLNVYFGVVRAFVYVYVCACRLMYMSCHRLMCVTLSVCRRNKHKLVEQQRLAEEWWRVHCHHTSVPWIMALHLEKEQ</sequence>
<keyword evidence="1" id="KW-0472">Membrane</keyword>
<organism evidence="2 3">
    <name type="scientific">Elaeophora elaphi</name>
    <dbReference type="NCBI Taxonomy" id="1147741"/>
    <lineage>
        <taxon>Eukaryota</taxon>
        <taxon>Metazoa</taxon>
        <taxon>Ecdysozoa</taxon>
        <taxon>Nematoda</taxon>
        <taxon>Chromadorea</taxon>
        <taxon>Rhabditida</taxon>
        <taxon>Spirurina</taxon>
        <taxon>Spiruromorpha</taxon>
        <taxon>Filarioidea</taxon>
        <taxon>Onchocercidae</taxon>
        <taxon>Elaeophora</taxon>
    </lineage>
</organism>
<evidence type="ECO:0000256" key="1">
    <source>
        <dbReference type="SAM" id="Phobius"/>
    </source>
</evidence>
<keyword evidence="1" id="KW-1133">Transmembrane helix</keyword>
<keyword evidence="2" id="KW-1185">Reference proteome</keyword>
<reference evidence="3" key="1">
    <citation type="submission" date="2017-02" db="UniProtKB">
        <authorList>
            <consortium name="WormBaseParasite"/>
        </authorList>
    </citation>
    <scope>IDENTIFICATION</scope>
</reference>
<dbReference type="Proteomes" id="UP000050640">
    <property type="component" value="Unplaced"/>
</dbReference>
<evidence type="ECO:0000313" key="2">
    <source>
        <dbReference type="Proteomes" id="UP000050640"/>
    </source>
</evidence>
<proteinExistence type="predicted"/>
<name>A0A0R3S390_9BILA</name>
<dbReference type="AlphaFoldDB" id="A0A0R3S390"/>
<feature type="transmembrane region" description="Helical" evidence="1">
    <location>
        <begin position="54"/>
        <end position="74"/>
    </location>
</feature>
<protein>
    <submittedName>
        <fullName evidence="3">Secreted protein</fullName>
    </submittedName>
</protein>
<dbReference type="WBParaSite" id="EEL_0000921901-mRNA-1">
    <property type="protein sequence ID" value="EEL_0000921901-mRNA-1"/>
    <property type="gene ID" value="EEL_0000921901"/>
</dbReference>